<dbReference type="KEGG" id="tet:TTHERM_00006440"/>
<keyword evidence="4" id="KW-1185">Reference proteome</keyword>
<dbReference type="EMBL" id="GG662845">
    <property type="protein sequence ID" value="EAR87880.1"/>
    <property type="molecule type" value="Genomic_DNA"/>
</dbReference>
<dbReference type="OMA" id="HHTQIEQ"/>
<dbReference type="Proteomes" id="UP000009168">
    <property type="component" value="Unassembled WGS sequence"/>
</dbReference>
<feature type="region of interest" description="Disordered" evidence="2">
    <location>
        <begin position="352"/>
        <end position="375"/>
    </location>
</feature>
<keyword evidence="1" id="KW-0175">Coiled coil</keyword>
<evidence type="ECO:0000313" key="4">
    <source>
        <dbReference type="Proteomes" id="UP000009168"/>
    </source>
</evidence>
<dbReference type="RefSeq" id="XP_001008125.1">
    <property type="nucleotide sequence ID" value="XM_001008125.2"/>
</dbReference>
<evidence type="ECO:0000256" key="1">
    <source>
        <dbReference type="SAM" id="Coils"/>
    </source>
</evidence>
<feature type="coiled-coil region" evidence="1">
    <location>
        <begin position="145"/>
        <end position="221"/>
    </location>
</feature>
<reference evidence="4" key="1">
    <citation type="journal article" date="2006" name="PLoS Biol.">
        <title>Macronuclear genome sequence of the ciliate Tetrahymena thermophila, a model eukaryote.</title>
        <authorList>
            <person name="Eisen J.A."/>
            <person name="Coyne R.S."/>
            <person name="Wu M."/>
            <person name="Wu D."/>
            <person name="Thiagarajan M."/>
            <person name="Wortman J.R."/>
            <person name="Badger J.H."/>
            <person name="Ren Q."/>
            <person name="Amedeo P."/>
            <person name="Jones K.M."/>
            <person name="Tallon L.J."/>
            <person name="Delcher A.L."/>
            <person name="Salzberg S.L."/>
            <person name="Silva J.C."/>
            <person name="Haas B.J."/>
            <person name="Majoros W.H."/>
            <person name="Farzad M."/>
            <person name="Carlton J.M."/>
            <person name="Smith R.K. Jr."/>
            <person name="Garg J."/>
            <person name="Pearlman R.E."/>
            <person name="Karrer K.M."/>
            <person name="Sun L."/>
            <person name="Manning G."/>
            <person name="Elde N.C."/>
            <person name="Turkewitz A.P."/>
            <person name="Asai D.J."/>
            <person name="Wilkes D.E."/>
            <person name="Wang Y."/>
            <person name="Cai H."/>
            <person name="Collins K."/>
            <person name="Stewart B.A."/>
            <person name="Lee S.R."/>
            <person name="Wilamowska K."/>
            <person name="Weinberg Z."/>
            <person name="Ruzzo W.L."/>
            <person name="Wloga D."/>
            <person name="Gaertig J."/>
            <person name="Frankel J."/>
            <person name="Tsao C.-C."/>
            <person name="Gorovsky M.A."/>
            <person name="Keeling P.J."/>
            <person name="Waller R.F."/>
            <person name="Patron N.J."/>
            <person name="Cherry J.M."/>
            <person name="Stover N.A."/>
            <person name="Krieger C.J."/>
            <person name="del Toro C."/>
            <person name="Ryder H.F."/>
            <person name="Williamson S.C."/>
            <person name="Barbeau R.A."/>
            <person name="Hamilton E.P."/>
            <person name="Orias E."/>
        </authorList>
    </citation>
    <scope>NUCLEOTIDE SEQUENCE [LARGE SCALE GENOMIC DNA]</scope>
    <source>
        <strain evidence="4">SB210</strain>
    </source>
</reference>
<evidence type="ECO:0000313" key="3">
    <source>
        <dbReference type="EMBL" id="EAR87880.1"/>
    </source>
</evidence>
<dbReference type="HOGENOM" id="CLU_738712_0_0_1"/>
<organism evidence="3 4">
    <name type="scientific">Tetrahymena thermophila (strain SB210)</name>
    <dbReference type="NCBI Taxonomy" id="312017"/>
    <lineage>
        <taxon>Eukaryota</taxon>
        <taxon>Sar</taxon>
        <taxon>Alveolata</taxon>
        <taxon>Ciliophora</taxon>
        <taxon>Intramacronucleata</taxon>
        <taxon>Oligohymenophorea</taxon>
        <taxon>Hymenostomatida</taxon>
        <taxon>Tetrahymenina</taxon>
        <taxon>Tetrahymenidae</taxon>
        <taxon>Tetrahymena</taxon>
    </lineage>
</organism>
<dbReference type="AlphaFoldDB" id="Q22S92"/>
<name>Q22S92_TETTS</name>
<proteinExistence type="predicted"/>
<dbReference type="GeneID" id="7832681"/>
<protein>
    <submittedName>
        <fullName evidence="3">Uncharacterized protein</fullName>
    </submittedName>
</protein>
<evidence type="ECO:0000256" key="2">
    <source>
        <dbReference type="SAM" id="MobiDB-lite"/>
    </source>
</evidence>
<gene>
    <name evidence="3" type="ORF">TTHERM_00006440</name>
</gene>
<accession>Q22S92</accession>
<feature type="coiled-coil region" evidence="1">
    <location>
        <begin position="270"/>
        <end position="337"/>
    </location>
</feature>
<sequence length="375" mass="44246">MIVVNKQANSNVTQTTVRNFYPKNPPKSAASHSTMTYSNDNLFKSQHVYSPHNQFSQSTTPNAKNFKIEEYSSAYGTPKYSINQSKSQKVFHNTAQSFFKPQQNELSVSQSQHQLTFSQNFNNISSKKQTEEGDKEKLLDAKKVRQQTEMNVNLLKNRIHLLELKEKETVNKMIQTQKKTIDIIMNKTSHQQKIQKKQESLLKEQEELIRKQMEVKILREQKKTKDEILKQKRVQSAQLQAKRIKDLKSLYSTHLQYMQEEMWLRNAQSYETVKLQEKEQEMKRKQLEDSKKNLAHQLYKNRCKQEISKKAQNEMQYLELERKEQELLKKLEASQNLQYLAFTELQKALSPQHGQSISNNSSTNFKQSTHNYYIE</sequence>
<dbReference type="InParanoid" id="Q22S92"/>